<comment type="similarity">
    <text evidence="2">Belongs to the SusD family.</text>
</comment>
<dbReference type="Pfam" id="PF14322">
    <property type="entry name" value="SusD-like_3"/>
    <property type="match status" value="1"/>
</dbReference>
<gene>
    <name evidence="8" type="ORF">LQ567_01190</name>
</gene>
<feature type="domain" description="SusD-like N-terminal" evidence="7">
    <location>
        <begin position="101"/>
        <end position="229"/>
    </location>
</feature>
<dbReference type="InterPro" id="IPR033985">
    <property type="entry name" value="SusD-like_N"/>
</dbReference>
<keyword evidence="9" id="KW-1185">Reference proteome</keyword>
<feature type="domain" description="RagB/SusD" evidence="6">
    <location>
        <begin position="357"/>
        <end position="508"/>
    </location>
</feature>
<evidence type="ECO:0000259" key="7">
    <source>
        <dbReference type="Pfam" id="PF14322"/>
    </source>
</evidence>
<dbReference type="InterPro" id="IPR011990">
    <property type="entry name" value="TPR-like_helical_dom_sf"/>
</dbReference>
<evidence type="ECO:0000256" key="5">
    <source>
        <dbReference type="ARBA" id="ARBA00023237"/>
    </source>
</evidence>
<keyword evidence="5" id="KW-0998">Cell outer membrane</keyword>
<evidence type="ECO:0000256" key="1">
    <source>
        <dbReference type="ARBA" id="ARBA00004442"/>
    </source>
</evidence>
<evidence type="ECO:0000313" key="9">
    <source>
        <dbReference type="Proteomes" id="UP001199816"/>
    </source>
</evidence>
<organism evidence="8 9">
    <name type="scientific">Niabella pedocola</name>
    <dbReference type="NCBI Taxonomy" id="1752077"/>
    <lineage>
        <taxon>Bacteria</taxon>
        <taxon>Pseudomonadati</taxon>
        <taxon>Bacteroidota</taxon>
        <taxon>Chitinophagia</taxon>
        <taxon>Chitinophagales</taxon>
        <taxon>Chitinophagaceae</taxon>
        <taxon>Niabella</taxon>
    </lineage>
</organism>
<dbReference type="Gene3D" id="1.25.40.390">
    <property type="match status" value="1"/>
</dbReference>
<sequence length="510" mass="56421">MNFILKGIFRSVYFIAAIAMTSCNKLQELPESVITEDQYYKTAADAISAVNAAYGSLNGDPAGDFPIYGRNLNILISNGSDEQVFSPSNTNPDVRAIGTITYVAENDRVRKIWQQHYYGINRANVAIDKIPGIEMDETTKNRLINEARFIRGLLYFNLVRLFGGVPLVLHNPTSTNLEDVKVARAEPEAVYTQVIGDLTAATALPGSYSSADKGRATAGAAWGLLAKVYVTTKNWGLARTTLEKILTAGTFTAAKGSYGYDLFPVFKDAFQKPTKNGREHLFSVQYESNLGARNVQNFLSGSNFNSFNPKSFPGDVPDENLPNIFDDADTRKAATFFTKMLNPATGQEVDFSPVTRYAKFIDFSLNPITNQAQSGVNYPVLRYADILLLYAEVLNELQGPVAEAYKALNIVRARAYGLYTGNGSYTDHSRDLSGLDQTGFREAVFLERRKELVQEGNRWFDLVRKGALVDALKKIAAKAGNVSEKNYRFPIPQIEIDLNSQLTQNPGYSK</sequence>
<protein>
    <submittedName>
        <fullName evidence="8">RagB/SusD family nutrient uptake outer membrane protein</fullName>
    </submittedName>
</protein>
<comment type="subcellular location">
    <subcellularLocation>
        <location evidence="1">Cell outer membrane</location>
    </subcellularLocation>
</comment>
<dbReference type="SUPFAM" id="SSF48452">
    <property type="entry name" value="TPR-like"/>
    <property type="match status" value="1"/>
</dbReference>
<name>A0ABS8PJT4_9BACT</name>
<keyword evidence="3" id="KW-0732">Signal</keyword>
<evidence type="ECO:0000259" key="6">
    <source>
        <dbReference type="Pfam" id="PF07980"/>
    </source>
</evidence>
<evidence type="ECO:0000256" key="2">
    <source>
        <dbReference type="ARBA" id="ARBA00006275"/>
    </source>
</evidence>
<dbReference type="EMBL" id="JAJNEC010000003">
    <property type="protein sequence ID" value="MCD2421357.1"/>
    <property type="molecule type" value="Genomic_DNA"/>
</dbReference>
<dbReference type="CDD" id="cd08977">
    <property type="entry name" value="SusD"/>
    <property type="match status" value="1"/>
</dbReference>
<evidence type="ECO:0000256" key="3">
    <source>
        <dbReference type="ARBA" id="ARBA00022729"/>
    </source>
</evidence>
<evidence type="ECO:0000313" key="8">
    <source>
        <dbReference type="EMBL" id="MCD2421357.1"/>
    </source>
</evidence>
<keyword evidence="4" id="KW-0472">Membrane</keyword>
<accession>A0ABS8PJT4</accession>
<dbReference type="Pfam" id="PF07980">
    <property type="entry name" value="SusD_RagB"/>
    <property type="match status" value="1"/>
</dbReference>
<dbReference type="Proteomes" id="UP001199816">
    <property type="component" value="Unassembled WGS sequence"/>
</dbReference>
<dbReference type="PROSITE" id="PS51257">
    <property type="entry name" value="PROKAR_LIPOPROTEIN"/>
    <property type="match status" value="1"/>
</dbReference>
<reference evidence="8 9" key="1">
    <citation type="submission" date="2021-11" db="EMBL/GenBank/DDBJ databases">
        <title>Genomic of Niabella pedocola.</title>
        <authorList>
            <person name="Wu T."/>
        </authorList>
    </citation>
    <scope>NUCLEOTIDE SEQUENCE [LARGE SCALE GENOMIC DNA]</scope>
    <source>
        <strain evidence="8 9">JCM 31011</strain>
    </source>
</reference>
<dbReference type="InterPro" id="IPR012944">
    <property type="entry name" value="SusD_RagB_dom"/>
</dbReference>
<comment type="caution">
    <text evidence="8">The sequence shown here is derived from an EMBL/GenBank/DDBJ whole genome shotgun (WGS) entry which is preliminary data.</text>
</comment>
<proteinExistence type="inferred from homology"/>
<dbReference type="RefSeq" id="WP_231002263.1">
    <property type="nucleotide sequence ID" value="NZ_JAJNEC010000003.1"/>
</dbReference>
<evidence type="ECO:0000256" key="4">
    <source>
        <dbReference type="ARBA" id="ARBA00023136"/>
    </source>
</evidence>